<protein>
    <recommendedName>
        <fullName evidence="2">Helicase-associated domain-containing protein</fullName>
    </recommendedName>
</protein>
<evidence type="ECO:0000313" key="3">
    <source>
        <dbReference type="EMBL" id="CAE2242462.1"/>
    </source>
</evidence>
<evidence type="ECO:0000256" key="1">
    <source>
        <dbReference type="SAM" id="MobiDB-lite"/>
    </source>
</evidence>
<dbReference type="PANTHER" id="PTHR33418:SF1">
    <property type="entry name" value="HELICASE-ASSOCIATED DOMAIN-CONTAINING PROTEIN"/>
    <property type="match status" value="1"/>
</dbReference>
<evidence type="ECO:0000259" key="2">
    <source>
        <dbReference type="Pfam" id="PF03457"/>
    </source>
</evidence>
<name>A0A7S4IX64_9STRA</name>
<feature type="region of interest" description="Disordered" evidence="1">
    <location>
        <begin position="123"/>
        <end position="144"/>
    </location>
</feature>
<feature type="domain" description="Helicase-associated" evidence="2">
    <location>
        <begin position="298"/>
        <end position="363"/>
    </location>
</feature>
<reference evidence="3" key="1">
    <citation type="submission" date="2021-01" db="EMBL/GenBank/DDBJ databases">
        <authorList>
            <person name="Corre E."/>
            <person name="Pelletier E."/>
            <person name="Niang G."/>
            <person name="Scheremetjew M."/>
            <person name="Finn R."/>
            <person name="Kale V."/>
            <person name="Holt S."/>
            <person name="Cochrane G."/>
            <person name="Meng A."/>
            <person name="Brown T."/>
            <person name="Cohen L."/>
        </authorList>
    </citation>
    <scope>NUCLEOTIDE SEQUENCE</scope>
    <source>
        <strain evidence="3">Isolate 1302-5</strain>
    </source>
</reference>
<feature type="domain" description="Helicase-associated" evidence="2">
    <location>
        <begin position="443"/>
        <end position="508"/>
    </location>
</feature>
<feature type="domain" description="Helicase-associated" evidence="2">
    <location>
        <begin position="150"/>
        <end position="216"/>
    </location>
</feature>
<organism evidence="3">
    <name type="scientific">Odontella aurita</name>
    <dbReference type="NCBI Taxonomy" id="265563"/>
    <lineage>
        <taxon>Eukaryota</taxon>
        <taxon>Sar</taxon>
        <taxon>Stramenopiles</taxon>
        <taxon>Ochrophyta</taxon>
        <taxon>Bacillariophyta</taxon>
        <taxon>Mediophyceae</taxon>
        <taxon>Biddulphiophycidae</taxon>
        <taxon>Eupodiscales</taxon>
        <taxon>Odontellaceae</taxon>
        <taxon>Odontella</taxon>
    </lineage>
</organism>
<accession>A0A7S4IX64</accession>
<dbReference type="Pfam" id="PF03457">
    <property type="entry name" value="HA"/>
    <property type="match status" value="5"/>
</dbReference>
<gene>
    <name evidence="3" type="ORF">OAUR00152_LOCUS16644</name>
</gene>
<dbReference type="InterPro" id="IPR005114">
    <property type="entry name" value="Helicase_assoc"/>
</dbReference>
<proteinExistence type="predicted"/>
<dbReference type="AlphaFoldDB" id="A0A7S4IX64"/>
<dbReference type="PANTHER" id="PTHR33418">
    <property type="entry name" value="HELICASE-ASSOCIATED"/>
    <property type="match status" value="1"/>
</dbReference>
<dbReference type="EMBL" id="HBKQ01024405">
    <property type="protein sequence ID" value="CAE2242462.1"/>
    <property type="molecule type" value="Transcribed_RNA"/>
</dbReference>
<feature type="domain" description="Helicase-associated" evidence="2">
    <location>
        <begin position="369"/>
        <end position="437"/>
    </location>
</feature>
<dbReference type="Gene3D" id="6.10.140.530">
    <property type="match status" value="5"/>
</dbReference>
<sequence length="517" mass="61089">MLAIISTALPRRPIGRRHPRTILSALSIVPLARNNFELTRPATRILRCSSDVSFPPDASGVCSCLSLHCEGSKTRATQELSCRRAGGWYVGASIDWKTQQHGTSSPHNASIIRYFSSQTMKVGQDSADNNASEDDKQSEVSEETPLWNNQNFVKMFEELKEFEAKFGSFAVPEVYPPNPKLFKWVLYLHESLDKSRKGEKGPLTKDQVRQLEDLGFCQSRWLNVSDQRWLKMYYQLREFKEIHGHCNVSGHSSLHHKLGRWVQTQRCGYTNESPYLTPEKIRMLEDLSFEWRLHDRKIWWYEYKLLRKYWEEHGDCNVPTDTPEGLNQAEWATVQRRHYKRRQQGDYSFLTDDRVQALNDIGFIWDKFDARWMEHFYQLRKFRWQYGHCNVTKNHANKYGSLYSWVLHQRYVRKLGDTGTGKSMPQKRIKLLDDEGFVWDPREEAWKEHFEKLVRFQLVNGHCNANHAMNKSLVLWMRSQRLAYKKFREGKKSTLNLERIMRLEKIGFKWTVYGQTE</sequence>
<feature type="domain" description="Helicase-associated" evidence="2">
    <location>
        <begin position="226"/>
        <end position="289"/>
    </location>
</feature>